<accession>A0A0F9DGN4</accession>
<proteinExistence type="predicted"/>
<name>A0A0F9DGN4_9ZZZZ</name>
<comment type="caution">
    <text evidence="1">The sequence shown here is derived from an EMBL/GenBank/DDBJ whole genome shotgun (WGS) entry which is preliminary data.</text>
</comment>
<protein>
    <recommendedName>
        <fullName evidence="2">Capsid protein</fullName>
    </recommendedName>
</protein>
<sequence length="216" mass="23700">EGVQKNPFNTAAITLTIDQYFEAPVTVDYMTRRQSQVDVVSKAQNESAYALSKKIDSTLCDLFSSLNGATIRGVDGSAWTDNILIAAVEELDEADIPEENRCWVSDPSVKADIMKIDKFTRNDYFAGDAVVTGMFRKDIYGGPLLITNNLTAVSSGTGSYGVYMHRDALAIAIQENLDVDRVDQPLKHQLVINTTALWGVAELRDVGGVPIYTRLS</sequence>
<reference evidence="1" key="1">
    <citation type="journal article" date="2015" name="Nature">
        <title>Complex archaea that bridge the gap between prokaryotes and eukaryotes.</title>
        <authorList>
            <person name="Spang A."/>
            <person name="Saw J.H."/>
            <person name="Jorgensen S.L."/>
            <person name="Zaremba-Niedzwiedzka K."/>
            <person name="Martijn J."/>
            <person name="Lind A.E."/>
            <person name="van Eijk R."/>
            <person name="Schleper C."/>
            <person name="Guy L."/>
            <person name="Ettema T.J."/>
        </authorList>
    </citation>
    <scope>NUCLEOTIDE SEQUENCE</scope>
</reference>
<dbReference type="AlphaFoldDB" id="A0A0F9DGN4"/>
<evidence type="ECO:0008006" key="2">
    <source>
        <dbReference type="Google" id="ProtNLM"/>
    </source>
</evidence>
<organism evidence="1">
    <name type="scientific">marine sediment metagenome</name>
    <dbReference type="NCBI Taxonomy" id="412755"/>
    <lineage>
        <taxon>unclassified sequences</taxon>
        <taxon>metagenomes</taxon>
        <taxon>ecological metagenomes</taxon>
    </lineage>
</organism>
<evidence type="ECO:0000313" key="1">
    <source>
        <dbReference type="EMBL" id="KKL60784.1"/>
    </source>
</evidence>
<gene>
    <name evidence="1" type="ORF">LCGC14_2201830</name>
</gene>
<dbReference type="EMBL" id="LAZR01029032">
    <property type="protein sequence ID" value="KKL60784.1"/>
    <property type="molecule type" value="Genomic_DNA"/>
</dbReference>
<feature type="non-terminal residue" evidence="1">
    <location>
        <position position="1"/>
    </location>
</feature>